<organism evidence="3 4">
    <name type="scientific">Lactuca sativa</name>
    <name type="common">Garden lettuce</name>
    <dbReference type="NCBI Taxonomy" id="4236"/>
    <lineage>
        <taxon>Eukaryota</taxon>
        <taxon>Viridiplantae</taxon>
        <taxon>Streptophyta</taxon>
        <taxon>Embryophyta</taxon>
        <taxon>Tracheophyta</taxon>
        <taxon>Spermatophyta</taxon>
        <taxon>Magnoliopsida</taxon>
        <taxon>eudicotyledons</taxon>
        <taxon>Gunneridae</taxon>
        <taxon>Pentapetalae</taxon>
        <taxon>asterids</taxon>
        <taxon>campanulids</taxon>
        <taxon>Asterales</taxon>
        <taxon>Asteraceae</taxon>
        <taxon>Cichorioideae</taxon>
        <taxon>Cichorieae</taxon>
        <taxon>Lactucinae</taxon>
        <taxon>Lactuca</taxon>
    </lineage>
</organism>
<reference evidence="3 4" key="1">
    <citation type="journal article" date="2017" name="Nat. Commun.">
        <title>Genome assembly with in vitro proximity ligation data and whole-genome triplication in lettuce.</title>
        <authorList>
            <person name="Reyes-Chin-Wo S."/>
            <person name="Wang Z."/>
            <person name="Yang X."/>
            <person name="Kozik A."/>
            <person name="Arikit S."/>
            <person name="Song C."/>
            <person name="Xia L."/>
            <person name="Froenicke L."/>
            <person name="Lavelle D.O."/>
            <person name="Truco M.J."/>
            <person name="Xia R."/>
            <person name="Zhu S."/>
            <person name="Xu C."/>
            <person name="Xu H."/>
            <person name="Xu X."/>
            <person name="Cox K."/>
            <person name="Korf I."/>
            <person name="Meyers B.C."/>
            <person name="Michelmore R.W."/>
        </authorList>
    </citation>
    <scope>NUCLEOTIDE SEQUENCE [LARGE SCALE GENOMIC DNA]</scope>
    <source>
        <strain evidence="4">cv. Salinas</strain>
        <tissue evidence="3">Seedlings</tissue>
    </source>
</reference>
<name>A0A9R1XTF6_LACSA</name>
<protein>
    <recommendedName>
        <fullName evidence="2">ABC1 atypical kinase-like domain-containing protein</fullName>
    </recommendedName>
</protein>
<dbReference type="InterPro" id="IPR004147">
    <property type="entry name" value="ABC1_dom"/>
</dbReference>
<dbReference type="Pfam" id="PF03109">
    <property type="entry name" value="ABC1"/>
    <property type="match status" value="1"/>
</dbReference>
<keyword evidence="1" id="KW-0812">Transmembrane</keyword>
<dbReference type="Proteomes" id="UP000235145">
    <property type="component" value="Unassembled WGS sequence"/>
</dbReference>
<feature type="transmembrane region" description="Helical" evidence="1">
    <location>
        <begin position="31"/>
        <end position="57"/>
    </location>
</feature>
<dbReference type="InterPro" id="IPR052402">
    <property type="entry name" value="ADCK_kinase"/>
</dbReference>
<dbReference type="PANTHER" id="PTHR45890">
    <property type="entry name" value="AARF DOMAIN CONTAINING KINASE 2 (PREDICTED)"/>
    <property type="match status" value="1"/>
</dbReference>
<evidence type="ECO:0000313" key="3">
    <source>
        <dbReference type="EMBL" id="KAJ0226810.1"/>
    </source>
</evidence>
<comment type="caution">
    <text evidence="3">The sequence shown here is derived from an EMBL/GenBank/DDBJ whole genome shotgun (WGS) entry which is preliminary data.</text>
</comment>
<dbReference type="PANTHER" id="PTHR45890:SF1">
    <property type="entry name" value="AARF DOMAIN CONTAINING KINASE 2"/>
    <property type="match status" value="1"/>
</dbReference>
<accession>A0A9R1XTF6</accession>
<sequence length="210" mass="24415">MDRALADKGSLNLHYHHLRNTHYTHAENGHAILVSSFLLVFEGLILLFRAIYLAIFFSPSMAMAQKWLHLVRRTLEIVGPTFIIWGQWVATRPNLFRTNLCTELSKLHIKAPKHTLGHKISKGFDDFEEIPIVSRSIAQIHRAFLKYKYQGKPIKRLLVTVKVRHSGVGESVRIYFEIINVVAKMLKFIPTLNWLRLDEMRFLLCPKLFV</sequence>
<proteinExistence type="predicted"/>
<keyword evidence="4" id="KW-1185">Reference proteome</keyword>
<dbReference type="AlphaFoldDB" id="A0A9R1XTF6"/>
<keyword evidence="1" id="KW-0472">Membrane</keyword>
<keyword evidence="1" id="KW-1133">Transmembrane helix</keyword>
<evidence type="ECO:0000313" key="4">
    <source>
        <dbReference type="Proteomes" id="UP000235145"/>
    </source>
</evidence>
<dbReference type="EMBL" id="NBSK02000001">
    <property type="protein sequence ID" value="KAJ0226810.1"/>
    <property type="molecule type" value="Genomic_DNA"/>
</dbReference>
<evidence type="ECO:0000256" key="1">
    <source>
        <dbReference type="SAM" id="Phobius"/>
    </source>
</evidence>
<feature type="domain" description="ABC1 atypical kinase-like" evidence="2">
    <location>
        <begin position="113"/>
        <end position="193"/>
    </location>
</feature>
<gene>
    <name evidence="3" type="ORF">LSAT_V11C100047910</name>
</gene>
<evidence type="ECO:0000259" key="2">
    <source>
        <dbReference type="Pfam" id="PF03109"/>
    </source>
</evidence>